<evidence type="ECO:0000313" key="2">
    <source>
        <dbReference type="EMBL" id="KAK7273319.1"/>
    </source>
</evidence>
<evidence type="ECO:0000313" key="3">
    <source>
        <dbReference type="Proteomes" id="UP001372338"/>
    </source>
</evidence>
<comment type="caution">
    <text evidence="2">The sequence shown here is derived from an EMBL/GenBank/DDBJ whole genome shotgun (WGS) entry which is preliminary data.</text>
</comment>
<dbReference type="AlphaFoldDB" id="A0AAN9FD71"/>
<dbReference type="EMBL" id="JAYWIO010000003">
    <property type="protein sequence ID" value="KAK7273319.1"/>
    <property type="molecule type" value="Genomic_DNA"/>
</dbReference>
<keyword evidence="3" id="KW-1185">Reference proteome</keyword>
<reference evidence="2 3" key="1">
    <citation type="submission" date="2024-01" db="EMBL/GenBank/DDBJ databases">
        <title>The genomes of 5 underutilized Papilionoideae crops provide insights into root nodulation and disease resistanc.</title>
        <authorList>
            <person name="Yuan L."/>
        </authorList>
    </citation>
    <scope>NUCLEOTIDE SEQUENCE [LARGE SCALE GENOMIC DNA]</scope>
    <source>
        <strain evidence="2">ZHUSHIDOU_FW_LH</strain>
        <tissue evidence="2">Leaf</tissue>
    </source>
</reference>
<proteinExistence type="predicted"/>
<feature type="region of interest" description="Disordered" evidence="1">
    <location>
        <begin position="1"/>
        <end position="31"/>
    </location>
</feature>
<sequence length="200" mass="21870">MARKRGRPPKTPSSSNNKSQEKQPLNDDGNFCVDLSLSDEETLGEIDNLSPKKAEILLRNLETLRVRIEGKQWVEKKRPTKEDIEKIDDALRAEDEEALENAVAVSNNVAAVNTPSKDTVVADSLSEPGEQDGGNSDAINRGTESKVNDNRGPATPEIQGREEDLEWTPVVTRSKVQAKAKQEKVPGKGVLFIQASKANG</sequence>
<protein>
    <submittedName>
        <fullName evidence="2">Uncharacterized protein</fullName>
    </submittedName>
</protein>
<organism evidence="2 3">
    <name type="scientific">Crotalaria pallida</name>
    <name type="common">Smooth rattlebox</name>
    <name type="synonym">Crotalaria striata</name>
    <dbReference type="NCBI Taxonomy" id="3830"/>
    <lineage>
        <taxon>Eukaryota</taxon>
        <taxon>Viridiplantae</taxon>
        <taxon>Streptophyta</taxon>
        <taxon>Embryophyta</taxon>
        <taxon>Tracheophyta</taxon>
        <taxon>Spermatophyta</taxon>
        <taxon>Magnoliopsida</taxon>
        <taxon>eudicotyledons</taxon>
        <taxon>Gunneridae</taxon>
        <taxon>Pentapetalae</taxon>
        <taxon>rosids</taxon>
        <taxon>fabids</taxon>
        <taxon>Fabales</taxon>
        <taxon>Fabaceae</taxon>
        <taxon>Papilionoideae</taxon>
        <taxon>50 kb inversion clade</taxon>
        <taxon>genistoids sensu lato</taxon>
        <taxon>core genistoids</taxon>
        <taxon>Crotalarieae</taxon>
        <taxon>Crotalaria</taxon>
    </lineage>
</organism>
<dbReference type="Proteomes" id="UP001372338">
    <property type="component" value="Unassembled WGS sequence"/>
</dbReference>
<feature type="region of interest" description="Disordered" evidence="1">
    <location>
        <begin position="113"/>
        <end position="166"/>
    </location>
</feature>
<evidence type="ECO:0000256" key="1">
    <source>
        <dbReference type="SAM" id="MobiDB-lite"/>
    </source>
</evidence>
<gene>
    <name evidence="2" type="ORF">RIF29_14368</name>
</gene>
<name>A0AAN9FD71_CROPI</name>
<accession>A0AAN9FD71</accession>